<proteinExistence type="predicted"/>
<gene>
    <name evidence="2" type="ORF">SDC9_203131</name>
</gene>
<name>A0A645IYC8_9ZZZZ</name>
<protein>
    <submittedName>
        <fullName evidence="2">Uncharacterized protein</fullName>
    </submittedName>
</protein>
<reference evidence="2" key="1">
    <citation type="submission" date="2019-08" db="EMBL/GenBank/DDBJ databases">
        <authorList>
            <person name="Kucharzyk K."/>
            <person name="Murdoch R.W."/>
            <person name="Higgins S."/>
            <person name="Loffler F."/>
        </authorList>
    </citation>
    <scope>NUCLEOTIDE SEQUENCE</scope>
</reference>
<evidence type="ECO:0000313" key="2">
    <source>
        <dbReference type="EMBL" id="MPN55449.1"/>
    </source>
</evidence>
<sequence length="118" mass="12863">MHFSPRSRRLNTFGFGGIQLDATGFRGGSGDGDPHVSIPARKRQKLFGGTAHCVAHEEGEPSRVQTGQMRGKFIGERDHFKREALALRASFHRQNHRNAQVQPAGEGINGELCAGNGE</sequence>
<evidence type="ECO:0000256" key="1">
    <source>
        <dbReference type="SAM" id="MobiDB-lite"/>
    </source>
</evidence>
<accession>A0A645IYC8</accession>
<feature type="region of interest" description="Disordered" evidence="1">
    <location>
        <begin position="94"/>
        <end position="118"/>
    </location>
</feature>
<dbReference type="AlphaFoldDB" id="A0A645IYC8"/>
<dbReference type="EMBL" id="VSSQ01124713">
    <property type="protein sequence ID" value="MPN55449.1"/>
    <property type="molecule type" value="Genomic_DNA"/>
</dbReference>
<organism evidence="2">
    <name type="scientific">bioreactor metagenome</name>
    <dbReference type="NCBI Taxonomy" id="1076179"/>
    <lineage>
        <taxon>unclassified sequences</taxon>
        <taxon>metagenomes</taxon>
        <taxon>ecological metagenomes</taxon>
    </lineage>
</organism>
<comment type="caution">
    <text evidence="2">The sequence shown here is derived from an EMBL/GenBank/DDBJ whole genome shotgun (WGS) entry which is preliminary data.</text>
</comment>